<evidence type="ECO:0000256" key="8">
    <source>
        <dbReference type="ARBA" id="ARBA00023136"/>
    </source>
</evidence>
<accession>A0A1G5RUQ7</accession>
<keyword evidence="8 9" id="KW-0472">Membrane</keyword>
<feature type="transmembrane region" description="Helical" evidence="9">
    <location>
        <begin position="53"/>
        <end position="76"/>
    </location>
</feature>
<dbReference type="NCBIfam" id="TIGR01726">
    <property type="entry name" value="HEQRo_perm_3TM"/>
    <property type="match status" value="1"/>
</dbReference>
<evidence type="ECO:0000256" key="3">
    <source>
        <dbReference type="ARBA" id="ARBA00022448"/>
    </source>
</evidence>
<dbReference type="InterPro" id="IPR043429">
    <property type="entry name" value="ArtM/GltK/GlnP/TcyL/YhdX-like"/>
</dbReference>
<evidence type="ECO:0000313" key="11">
    <source>
        <dbReference type="EMBL" id="SCZ77746.1"/>
    </source>
</evidence>
<dbReference type="InterPro" id="IPR000515">
    <property type="entry name" value="MetI-like"/>
</dbReference>
<evidence type="ECO:0000256" key="9">
    <source>
        <dbReference type="RuleBase" id="RU363032"/>
    </source>
</evidence>
<keyword evidence="4" id="KW-1003">Cell membrane</keyword>
<protein>
    <submittedName>
        <fullName evidence="11">Polar amino acid transport system permease protein</fullName>
    </submittedName>
</protein>
<evidence type="ECO:0000256" key="2">
    <source>
        <dbReference type="ARBA" id="ARBA00010072"/>
    </source>
</evidence>
<keyword evidence="3 9" id="KW-0813">Transport</keyword>
<dbReference type="EMBL" id="FMWK01000004">
    <property type="protein sequence ID" value="SCZ77746.1"/>
    <property type="molecule type" value="Genomic_DNA"/>
</dbReference>
<evidence type="ECO:0000256" key="7">
    <source>
        <dbReference type="ARBA" id="ARBA00022989"/>
    </source>
</evidence>
<feature type="transmembrane region" description="Helical" evidence="9">
    <location>
        <begin position="187"/>
        <end position="208"/>
    </location>
</feature>
<dbReference type="InterPro" id="IPR010065">
    <property type="entry name" value="AA_ABC_transptr_permease_3TM"/>
</dbReference>
<comment type="similarity">
    <text evidence="2">Belongs to the binding-protein-dependent transport system permease family. HisMQ subfamily.</text>
</comment>
<dbReference type="Proteomes" id="UP000199428">
    <property type="component" value="Unassembled WGS sequence"/>
</dbReference>
<evidence type="ECO:0000313" key="12">
    <source>
        <dbReference type="Proteomes" id="UP000199428"/>
    </source>
</evidence>
<feature type="domain" description="ABC transmembrane type-1" evidence="10">
    <location>
        <begin position="17"/>
        <end position="205"/>
    </location>
</feature>
<dbReference type="InterPro" id="IPR035906">
    <property type="entry name" value="MetI-like_sf"/>
</dbReference>
<dbReference type="GO" id="GO:0006865">
    <property type="term" value="P:amino acid transport"/>
    <property type="evidence" value="ECO:0007669"/>
    <property type="project" value="UniProtKB-KW"/>
</dbReference>
<dbReference type="RefSeq" id="WP_028246481.1">
    <property type="nucleotide sequence ID" value="NZ_FMWK01000004.1"/>
</dbReference>
<sequence>MDKDILIEYLPLYKDALVLTLKIGWQGIFLAFVIGLIGSAISHFKVPVLKSIVGVYIELFRNTPLLVQLFFIYFALPKVGIQITAETCGVLGLGFLGGAYMIETFRSGVEAIPVIQTESALSLGMNDFQTLWHVILPQAISISVPGLLANVIFLLKETSVFSTISLMDLMFTAKDLIGMYAKTIECLFLLVVFYLIMLLPISIIGAVVERRMRYGQFGD</sequence>
<dbReference type="GO" id="GO:0022857">
    <property type="term" value="F:transmembrane transporter activity"/>
    <property type="evidence" value="ECO:0007669"/>
    <property type="project" value="InterPro"/>
</dbReference>
<dbReference type="AlphaFoldDB" id="A0A1G5RUQ7"/>
<dbReference type="PROSITE" id="PS50928">
    <property type="entry name" value="ABC_TM1"/>
    <property type="match status" value="1"/>
</dbReference>
<evidence type="ECO:0000256" key="4">
    <source>
        <dbReference type="ARBA" id="ARBA00022475"/>
    </source>
</evidence>
<evidence type="ECO:0000259" key="10">
    <source>
        <dbReference type="PROSITE" id="PS50928"/>
    </source>
</evidence>
<comment type="subcellular location">
    <subcellularLocation>
        <location evidence="1 9">Cell membrane</location>
        <topology evidence="1 9">Multi-pass membrane protein</topology>
    </subcellularLocation>
</comment>
<dbReference type="GO" id="GO:0043190">
    <property type="term" value="C:ATP-binding cassette (ABC) transporter complex"/>
    <property type="evidence" value="ECO:0007669"/>
    <property type="project" value="InterPro"/>
</dbReference>
<reference evidence="11 12" key="1">
    <citation type="submission" date="2016-10" db="EMBL/GenBank/DDBJ databases">
        <authorList>
            <person name="de Groot N.N."/>
        </authorList>
    </citation>
    <scope>NUCLEOTIDE SEQUENCE [LARGE SCALE GENOMIC DNA]</scope>
    <source>
        <strain evidence="11 12">DSM 10317</strain>
    </source>
</reference>
<evidence type="ECO:0000256" key="1">
    <source>
        <dbReference type="ARBA" id="ARBA00004651"/>
    </source>
</evidence>
<dbReference type="Pfam" id="PF00528">
    <property type="entry name" value="BPD_transp_1"/>
    <property type="match status" value="1"/>
</dbReference>
<keyword evidence="5 9" id="KW-0812">Transmembrane</keyword>
<dbReference type="PANTHER" id="PTHR30614">
    <property type="entry name" value="MEMBRANE COMPONENT OF AMINO ACID ABC TRANSPORTER"/>
    <property type="match status" value="1"/>
</dbReference>
<dbReference type="CDD" id="cd06261">
    <property type="entry name" value="TM_PBP2"/>
    <property type="match status" value="1"/>
</dbReference>
<evidence type="ECO:0000256" key="5">
    <source>
        <dbReference type="ARBA" id="ARBA00022692"/>
    </source>
</evidence>
<keyword evidence="6" id="KW-0029">Amino-acid transport</keyword>
<proteinExistence type="inferred from homology"/>
<feature type="transmembrane region" description="Helical" evidence="9">
    <location>
        <begin position="23"/>
        <end position="41"/>
    </location>
</feature>
<dbReference type="Gene3D" id="1.10.3720.10">
    <property type="entry name" value="MetI-like"/>
    <property type="match status" value="1"/>
</dbReference>
<feature type="transmembrane region" description="Helical" evidence="9">
    <location>
        <begin position="131"/>
        <end position="153"/>
    </location>
</feature>
<gene>
    <name evidence="11" type="ORF">SAMN02910350_00907</name>
</gene>
<dbReference type="PANTHER" id="PTHR30614:SF37">
    <property type="entry name" value="AMINO-ACID ABC TRANSPORTER PERMEASE PROTEIN YHDX-RELATED"/>
    <property type="match status" value="1"/>
</dbReference>
<name>A0A1G5RUQ7_PSEXY</name>
<organism evidence="11 12">
    <name type="scientific">Pseudobutyrivibrio xylanivorans</name>
    <dbReference type="NCBI Taxonomy" id="185007"/>
    <lineage>
        <taxon>Bacteria</taxon>
        <taxon>Bacillati</taxon>
        <taxon>Bacillota</taxon>
        <taxon>Clostridia</taxon>
        <taxon>Lachnospirales</taxon>
        <taxon>Lachnospiraceae</taxon>
        <taxon>Pseudobutyrivibrio</taxon>
    </lineage>
</organism>
<evidence type="ECO:0000256" key="6">
    <source>
        <dbReference type="ARBA" id="ARBA00022970"/>
    </source>
</evidence>
<keyword evidence="7 9" id="KW-1133">Transmembrane helix</keyword>
<dbReference type="SUPFAM" id="SSF161098">
    <property type="entry name" value="MetI-like"/>
    <property type="match status" value="1"/>
</dbReference>